<evidence type="ECO:0000259" key="3">
    <source>
        <dbReference type="Pfam" id="PF13845"/>
    </source>
</evidence>
<keyword evidence="5" id="KW-1185">Reference proteome</keyword>
<dbReference type="InterPro" id="IPR026004">
    <property type="entry name" value="Septum_form"/>
</dbReference>
<feature type="region of interest" description="Disordered" evidence="1">
    <location>
        <begin position="1"/>
        <end position="56"/>
    </location>
</feature>
<feature type="domain" description="Septum formation-related" evidence="3">
    <location>
        <begin position="183"/>
        <end position="270"/>
    </location>
</feature>
<dbReference type="Proteomes" id="UP000549913">
    <property type="component" value="Unassembled WGS sequence"/>
</dbReference>
<dbReference type="RefSeq" id="WP_179546666.1">
    <property type="nucleotide sequence ID" value="NZ_BSEW01000001.1"/>
</dbReference>
<gene>
    <name evidence="4" type="ORF">BJ984_000467</name>
</gene>
<dbReference type="AlphaFoldDB" id="A0A852SLR8"/>
<organism evidence="4 5">
    <name type="scientific">Herbiconiux flava</name>
    <dbReference type="NCBI Taxonomy" id="881268"/>
    <lineage>
        <taxon>Bacteria</taxon>
        <taxon>Bacillati</taxon>
        <taxon>Actinomycetota</taxon>
        <taxon>Actinomycetes</taxon>
        <taxon>Micrococcales</taxon>
        <taxon>Microbacteriaceae</taxon>
        <taxon>Herbiconiux</taxon>
    </lineage>
</organism>
<feature type="compositionally biased region" description="Gly residues" evidence="1">
    <location>
        <begin position="291"/>
        <end position="302"/>
    </location>
</feature>
<protein>
    <recommendedName>
        <fullName evidence="3">Septum formation-related domain-containing protein</fullName>
    </recommendedName>
</protein>
<keyword evidence="2" id="KW-0812">Transmembrane</keyword>
<accession>A0A852SLR8</accession>
<feature type="region of interest" description="Disordered" evidence="1">
    <location>
        <begin position="142"/>
        <end position="173"/>
    </location>
</feature>
<dbReference type="Pfam" id="PF13845">
    <property type="entry name" value="Septum_form"/>
    <property type="match status" value="1"/>
</dbReference>
<feature type="region of interest" description="Disordered" evidence="1">
    <location>
        <begin position="286"/>
        <end position="309"/>
    </location>
</feature>
<feature type="transmembrane region" description="Helical" evidence="2">
    <location>
        <begin position="98"/>
        <end position="122"/>
    </location>
</feature>
<keyword evidence="2" id="KW-1133">Transmembrane helix</keyword>
<evidence type="ECO:0000256" key="1">
    <source>
        <dbReference type="SAM" id="MobiDB-lite"/>
    </source>
</evidence>
<keyword evidence="2" id="KW-0472">Membrane</keyword>
<proteinExistence type="predicted"/>
<reference evidence="4 5" key="1">
    <citation type="submission" date="2020-07" db="EMBL/GenBank/DDBJ databases">
        <title>Sequencing the genomes of 1000 actinobacteria strains.</title>
        <authorList>
            <person name="Klenk H.-P."/>
        </authorList>
    </citation>
    <scope>NUCLEOTIDE SEQUENCE [LARGE SCALE GENOMIC DNA]</scope>
    <source>
        <strain evidence="4 5">DSM 26474</strain>
    </source>
</reference>
<sequence>MSDSGSTPPPVPPTGGYGTPPPQPPYGGQPPQPPYGGQPPQPPYGQPPYGPPQNGDFPGRTLGIVGLILSFFTTLVGLIVSAIALSQSKKAGYKNGPALAGVIIGSVLSGLVLIFVVVSIIISVTTSLAVLGVAAGAGGGASDDPFDEPLSTSEPFASPEPTPSESGDPSDGTGTDVFDLVVGDCFDEWSGDTVYEVPVVDCATPHDWEVYSDFEVPDTADGAFPGEDKVDAAADDGCLTAFETFLGASYADTVYDYSYLVPTADSWSESDDRLITCIITDPAGKTTGSLEGAGAGTGGGADSTGYSPR</sequence>
<evidence type="ECO:0000313" key="5">
    <source>
        <dbReference type="Proteomes" id="UP000549913"/>
    </source>
</evidence>
<evidence type="ECO:0000313" key="4">
    <source>
        <dbReference type="EMBL" id="NYD69309.1"/>
    </source>
</evidence>
<feature type="transmembrane region" description="Helical" evidence="2">
    <location>
        <begin position="62"/>
        <end position="86"/>
    </location>
</feature>
<dbReference type="EMBL" id="JACCBM010000001">
    <property type="protein sequence ID" value="NYD69309.1"/>
    <property type="molecule type" value="Genomic_DNA"/>
</dbReference>
<evidence type="ECO:0000256" key="2">
    <source>
        <dbReference type="SAM" id="Phobius"/>
    </source>
</evidence>
<feature type="compositionally biased region" description="Pro residues" evidence="1">
    <location>
        <begin position="7"/>
        <end position="51"/>
    </location>
</feature>
<comment type="caution">
    <text evidence="4">The sequence shown here is derived from an EMBL/GenBank/DDBJ whole genome shotgun (WGS) entry which is preliminary data.</text>
</comment>
<name>A0A852SLR8_9MICO</name>